<reference evidence="1 2" key="1">
    <citation type="submission" date="2018-11" db="EMBL/GenBank/DDBJ databases">
        <authorList>
            <consortium name="Pathogen Informatics"/>
        </authorList>
    </citation>
    <scope>NUCLEOTIDE SEQUENCE [LARGE SCALE GENOMIC DNA]</scope>
    <source>
        <strain>Denwood</strain>
        <strain evidence="2">Zambia</strain>
    </source>
</reference>
<dbReference type="AlphaFoldDB" id="A0A183NQL5"/>
<evidence type="ECO:0000313" key="2">
    <source>
        <dbReference type="Proteomes" id="UP000269396"/>
    </source>
</evidence>
<name>A0A183NQL5_9TREM</name>
<dbReference type="EMBL" id="UZAL01012224">
    <property type="protein sequence ID" value="VDP06378.1"/>
    <property type="molecule type" value="Genomic_DNA"/>
</dbReference>
<keyword evidence="2" id="KW-1185">Reference proteome</keyword>
<organism evidence="1 2">
    <name type="scientific">Schistosoma mattheei</name>
    <dbReference type="NCBI Taxonomy" id="31246"/>
    <lineage>
        <taxon>Eukaryota</taxon>
        <taxon>Metazoa</taxon>
        <taxon>Spiralia</taxon>
        <taxon>Lophotrochozoa</taxon>
        <taxon>Platyhelminthes</taxon>
        <taxon>Trematoda</taxon>
        <taxon>Digenea</taxon>
        <taxon>Strigeidida</taxon>
        <taxon>Schistosomatoidea</taxon>
        <taxon>Schistosomatidae</taxon>
        <taxon>Schistosoma</taxon>
    </lineage>
</organism>
<dbReference type="PANTHER" id="PTHR47331:SF1">
    <property type="entry name" value="GAG-LIKE PROTEIN"/>
    <property type="match status" value="1"/>
</dbReference>
<dbReference type="Proteomes" id="UP000269396">
    <property type="component" value="Unassembled WGS sequence"/>
</dbReference>
<feature type="non-terminal residue" evidence="1">
    <location>
        <position position="339"/>
    </location>
</feature>
<sequence length="339" mass="38172">MNYVSDLNSSRTIETMVLELPTHIQQEWLKQVDIANTRYGLLVTSVPSNRNQRQYVADTKGHFDPGYKAKVSFANTSEFDVTPYVRPRTLGLSCLLCTGNHPLDQCEGFRDKSVSERIEFVSKKKLCNVCLKANHIARNCRAPRSCAVEGCGWRHHTLLHKKWEEQRDNNNSAHINTQLCTEKSVECVQKQVAFAIVPVLVKNGEKSVQTCAFLNSMSDASLITEDLARRLGLEGESKTILLKTLDNQSTFQCEEVQVEISPLDSSSSLRIPNVWTVERLAMLRRTVPTASQLASWTHSKDINFPRVEDENVNLLIGCNTPSVHKTKEIRTGKSDEPSV</sequence>
<proteinExistence type="predicted"/>
<dbReference type="PANTHER" id="PTHR47331">
    <property type="entry name" value="PHD-TYPE DOMAIN-CONTAINING PROTEIN"/>
    <property type="match status" value="1"/>
</dbReference>
<dbReference type="STRING" id="31246.A0A183NQL5"/>
<accession>A0A183NQL5</accession>
<evidence type="ECO:0000313" key="1">
    <source>
        <dbReference type="EMBL" id="VDP06378.1"/>
    </source>
</evidence>
<gene>
    <name evidence="1" type="ORF">SMTD_LOCUS4401</name>
</gene>
<protein>
    <submittedName>
        <fullName evidence="1">Uncharacterized protein</fullName>
    </submittedName>
</protein>